<organism evidence="4 5">
    <name type="scientific">Acidiphilium acidophilum</name>
    <name type="common">Thiobacillus acidophilus</name>
    <dbReference type="NCBI Taxonomy" id="76588"/>
    <lineage>
        <taxon>Bacteria</taxon>
        <taxon>Pseudomonadati</taxon>
        <taxon>Pseudomonadota</taxon>
        <taxon>Alphaproteobacteria</taxon>
        <taxon>Acetobacterales</taxon>
        <taxon>Acidocellaceae</taxon>
        <taxon>Acidiphilium</taxon>
    </lineage>
</organism>
<dbReference type="PANTHER" id="PTHR32347:SF23">
    <property type="entry name" value="BLL5650 PROTEIN"/>
    <property type="match status" value="1"/>
</dbReference>
<gene>
    <name evidence="4" type="ORF">SIL87_17360</name>
</gene>
<feature type="transmembrane region" description="Helical" evidence="3">
    <location>
        <begin position="20"/>
        <end position="40"/>
    </location>
</feature>
<dbReference type="Proteomes" id="UP001279553">
    <property type="component" value="Unassembled WGS sequence"/>
</dbReference>
<protein>
    <submittedName>
        <fullName evidence="4">HlyD family efflux transporter periplasmic adaptor subunit</fullName>
    </submittedName>
</protein>
<reference evidence="4 5" key="1">
    <citation type="submission" date="2023-11" db="EMBL/GenBank/DDBJ databases">
        <title>MicrobeMod: A computational toolkit for identifying prokaryotic methylation and restriction-modification with nanopore sequencing.</title>
        <authorList>
            <person name="Crits-Christoph A."/>
            <person name="Kang S.C."/>
            <person name="Lee H."/>
            <person name="Ostrov N."/>
        </authorList>
    </citation>
    <scope>NUCLEOTIDE SEQUENCE [LARGE SCALE GENOMIC DNA]</scope>
    <source>
        <strain evidence="4 5">DSMZ 700</strain>
    </source>
</reference>
<comment type="subcellular location">
    <subcellularLocation>
        <location evidence="1">Cell envelope</location>
    </subcellularLocation>
</comment>
<keyword evidence="3" id="KW-1133">Transmembrane helix</keyword>
<dbReference type="Gene3D" id="2.40.420.20">
    <property type="match status" value="1"/>
</dbReference>
<evidence type="ECO:0000256" key="3">
    <source>
        <dbReference type="SAM" id="Phobius"/>
    </source>
</evidence>
<comment type="caution">
    <text evidence="4">The sequence shown here is derived from an EMBL/GenBank/DDBJ whole genome shotgun (WGS) entry which is preliminary data.</text>
</comment>
<dbReference type="PANTHER" id="PTHR32347">
    <property type="entry name" value="EFFLUX SYSTEM COMPONENT YKNX-RELATED"/>
    <property type="match status" value="1"/>
</dbReference>
<accession>A0AAW9DV10</accession>
<dbReference type="AlphaFoldDB" id="A0AAW9DV10"/>
<keyword evidence="5" id="KW-1185">Reference proteome</keyword>
<evidence type="ECO:0000256" key="1">
    <source>
        <dbReference type="ARBA" id="ARBA00004196"/>
    </source>
</evidence>
<sequence length="422" mass="44173">MPDFQIPADVQRRNRRKRQVAWVGIAALCVVVVAALVVLLPSGPSVARDSLVIARVRQGVFRVRVQAPGVLRPRGERFVTASVPGTVARVEVRPGDSVAPRTVLVRLVDPHLDSAMISARSDLADARATLASTAAMLDNTRLSMEAELATARDAAEAASLRARAERGLAAEHVVAQLDYRKTVLDATTAREQVGLTEQRIAAFARNQVAQIAAQRARVAAFQAAFAEAQANVAALTVTAGEAGVVQSVAAHPGQTLALGGAIARIASLTDLKAALDVAPSEAGEVVAGQTASIRLNDEGESRIAGIVSRVSPSVEKGSVRVDVKLPARLPPGTRPDLAVLGDIDVTTIARTIFVARPVDARPDSSARVYKLIDGGRRAIPVAVRFGATSANAIQVLSGLAPGDRIIVSDTGDFAGKAMVRIR</sequence>
<evidence type="ECO:0000256" key="2">
    <source>
        <dbReference type="ARBA" id="ARBA00023054"/>
    </source>
</evidence>
<dbReference type="InterPro" id="IPR050465">
    <property type="entry name" value="UPF0194_transport"/>
</dbReference>
<dbReference type="GO" id="GO:0030313">
    <property type="term" value="C:cell envelope"/>
    <property type="evidence" value="ECO:0007669"/>
    <property type="project" value="UniProtKB-SubCell"/>
</dbReference>
<dbReference type="Gene3D" id="2.40.30.170">
    <property type="match status" value="1"/>
</dbReference>
<keyword evidence="3" id="KW-0812">Transmembrane</keyword>
<evidence type="ECO:0000313" key="5">
    <source>
        <dbReference type="Proteomes" id="UP001279553"/>
    </source>
</evidence>
<evidence type="ECO:0000313" key="4">
    <source>
        <dbReference type="EMBL" id="MDX5932528.1"/>
    </source>
</evidence>
<keyword evidence="2" id="KW-0175">Coiled coil</keyword>
<name>A0AAW9DV10_ACIAO</name>
<dbReference type="EMBL" id="JAWXYB010000018">
    <property type="protein sequence ID" value="MDX5932528.1"/>
    <property type="molecule type" value="Genomic_DNA"/>
</dbReference>
<proteinExistence type="predicted"/>
<dbReference type="RefSeq" id="WP_319615383.1">
    <property type="nucleotide sequence ID" value="NZ_JAWXYB010000018.1"/>
</dbReference>
<keyword evidence="3" id="KW-0472">Membrane</keyword>